<organism evidence="2 3">
    <name type="scientific">Sodalis ligni</name>
    <dbReference type="NCBI Taxonomy" id="2697027"/>
    <lineage>
        <taxon>Bacteria</taxon>
        <taxon>Pseudomonadati</taxon>
        <taxon>Pseudomonadota</taxon>
        <taxon>Gammaproteobacteria</taxon>
        <taxon>Enterobacterales</taxon>
        <taxon>Bruguierivoracaceae</taxon>
        <taxon>Sodalis</taxon>
    </lineage>
</organism>
<evidence type="ECO:0000256" key="1">
    <source>
        <dbReference type="SAM" id="Phobius"/>
    </source>
</evidence>
<dbReference type="AlphaFoldDB" id="A0A4V2Q3M9"/>
<dbReference type="EMBL" id="SJOI01000001">
    <property type="protein sequence ID" value="TCL07328.1"/>
    <property type="molecule type" value="Genomic_DNA"/>
</dbReference>
<protein>
    <submittedName>
        <fullName evidence="2">Uncharacterized protein</fullName>
    </submittedName>
</protein>
<dbReference type="RefSeq" id="WP_132927446.1">
    <property type="nucleotide sequence ID" value="NZ_SJOI01000001.1"/>
</dbReference>
<name>A0A4V2Q3M9_9GAMM</name>
<keyword evidence="1" id="KW-0812">Transmembrane</keyword>
<evidence type="ECO:0000313" key="2">
    <source>
        <dbReference type="EMBL" id="TCL07328.1"/>
    </source>
</evidence>
<sequence>MLKSFIKYGIADILNTIYTLGYFTFFGLNLIQLIPHVSEHYLGVLFTFFVNLKRTPDMEAVLLCNLPYIFLGIIGIAPRVGANVNEISALLRLRKQGDYGDFIIINVIFYKKTSRMTQNKSLLGFLHDG</sequence>
<keyword evidence="1" id="KW-1133">Transmembrane helix</keyword>
<keyword evidence="3" id="KW-1185">Reference proteome</keyword>
<comment type="caution">
    <text evidence="2">The sequence shown here is derived from an EMBL/GenBank/DDBJ whole genome shotgun (WGS) entry which is preliminary data.</text>
</comment>
<feature type="transmembrane region" description="Helical" evidence="1">
    <location>
        <begin position="12"/>
        <end position="34"/>
    </location>
</feature>
<accession>A0A4V2Q3M9</accession>
<dbReference type="Proteomes" id="UP000294555">
    <property type="component" value="Unassembled WGS sequence"/>
</dbReference>
<reference evidence="2 3" key="1">
    <citation type="submission" date="2019-02" db="EMBL/GenBank/DDBJ databases">
        <title>Investigation of anaerobic lignin degradation for improved lignocellulosic biofuels.</title>
        <authorList>
            <person name="Deangelis K."/>
        </authorList>
    </citation>
    <scope>NUCLEOTIDE SEQUENCE [LARGE SCALE GENOMIC DNA]</scope>
    <source>
        <strain evidence="2 3">159R</strain>
    </source>
</reference>
<evidence type="ECO:0000313" key="3">
    <source>
        <dbReference type="Proteomes" id="UP000294555"/>
    </source>
</evidence>
<keyword evidence="1" id="KW-0472">Membrane</keyword>
<gene>
    <name evidence="2" type="ORF">EZJ58_5645</name>
</gene>
<feature type="transmembrane region" description="Helical" evidence="1">
    <location>
        <begin position="60"/>
        <end position="82"/>
    </location>
</feature>
<proteinExistence type="predicted"/>